<dbReference type="InterPro" id="IPR003346">
    <property type="entry name" value="Transposase_20"/>
</dbReference>
<dbReference type="PANTHER" id="PTHR33055">
    <property type="entry name" value="TRANSPOSASE FOR INSERTION SEQUENCE ELEMENT IS1111A"/>
    <property type="match status" value="1"/>
</dbReference>
<dbReference type="Pfam" id="PF01548">
    <property type="entry name" value="DEDD_Tnp_IS110"/>
    <property type="match status" value="1"/>
</dbReference>
<reference evidence="4 5" key="1">
    <citation type="submission" date="2016-11" db="EMBL/GenBank/DDBJ databases">
        <authorList>
            <person name="Jaros S."/>
            <person name="Januszkiewicz K."/>
            <person name="Wedrychowicz H."/>
        </authorList>
    </citation>
    <scope>NUCLEOTIDE SEQUENCE [LARGE SCALE GENOMIC DNA]</scope>
    <source>
        <strain evidence="4 5">CGMCC 1.8863</strain>
    </source>
</reference>
<dbReference type="NCBIfam" id="NF033542">
    <property type="entry name" value="transpos_IS110"/>
    <property type="match status" value="1"/>
</dbReference>
<dbReference type="Proteomes" id="UP000184231">
    <property type="component" value="Unassembled WGS sequence"/>
</dbReference>
<evidence type="ECO:0000256" key="1">
    <source>
        <dbReference type="SAM" id="Coils"/>
    </source>
</evidence>
<feature type="coiled-coil region" evidence="1">
    <location>
        <begin position="167"/>
        <end position="194"/>
    </location>
</feature>
<dbReference type="RefSeq" id="WP_072765915.1">
    <property type="nucleotide sequence ID" value="NZ_FQYX01000045.1"/>
</dbReference>
<dbReference type="EMBL" id="FQYX01000045">
    <property type="protein sequence ID" value="SHJ85115.1"/>
    <property type="molecule type" value="Genomic_DNA"/>
</dbReference>
<evidence type="ECO:0000313" key="4">
    <source>
        <dbReference type="EMBL" id="SHJ85115.1"/>
    </source>
</evidence>
<dbReference type="Pfam" id="PF02371">
    <property type="entry name" value="Transposase_20"/>
    <property type="match status" value="1"/>
</dbReference>
<dbReference type="InterPro" id="IPR047650">
    <property type="entry name" value="Transpos_IS110"/>
</dbReference>
<sequence>MEILETIGIDISKKVIDMHLYKRDIHQQFENNTKGFKQMVKWLEKNNDVPRENLMFAMEHTGIYCYNLSLFLSKEGFNYVIIPGLEIKQSMGMTRGKNDKADAKRIALYAYEKRYRLKRHVQSSESIVKLKRLFSLRERMVKQRAGYKMSLKEQSEILLRKDNKLLLKTQEVLIKCLTKEINIIEKEIESIVTEDDNLRSQFELIITIKGVGKQTALYMIVFTEGFKKFDCWRKFASYCGIAPFPNTSGSSVRGKTKVSHLANKKLKSLLDLCAKSSIQYNEEMKLYYKKRIELGKNKMSTINIIRNKILARIFAVINRKSPYVNLMKYAA</sequence>
<dbReference type="AlphaFoldDB" id="A0A1M6MNN4"/>
<evidence type="ECO:0000313" key="5">
    <source>
        <dbReference type="Proteomes" id="UP000184231"/>
    </source>
</evidence>
<feature type="domain" description="Transposase IS110-like N-terminal" evidence="2">
    <location>
        <begin position="7"/>
        <end position="152"/>
    </location>
</feature>
<protein>
    <submittedName>
        <fullName evidence="4">Transposase</fullName>
    </submittedName>
</protein>
<feature type="domain" description="Transposase IS116/IS110/IS902 C-terminal" evidence="3">
    <location>
        <begin position="203"/>
        <end position="289"/>
    </location>
</feature>
<dbReference type="GO" id="GO:0004803">
    <property type="term" value="F:transposase activity"/>
    <property type="evidence" value="ECO:0007669"/>
    <property type="project" value="InterPro"/>
</dbReference>
<keyword evidence="5" id="KW-1185">Reference proteome</keyword>
<accession>A0A1M6MNN4</accession>
<organism evidence="4 5">
    <name type="scientific">Arenibacter nanhaiticus</name>
    <dbReference type="NCBI Taxonomy" id="558155"/>
    <lineage>
        <taxon>Bacteria</taxon>
        <taxon>Pseudomonadati</taxon>
        <taxon>Bacteroidota</taxon>
        <taxon>Flavobacteriia</taxon>
        <taxon>Flavobacteriales</taxon>
        <taxon>Flavobacteriaceae</taxon>
        <taxon>Arenibacter</taxon>
    </lineage>
</organism>
<dbReference type="GO" id="GO:0006313">
    <property type="term" value="P:DNA transposition"/>
    <property type="evidence" value="ECO:0007669"/>
    <property type="project" value="InterPro"/>
</dbReference>
<gene>
    <name evidence="4" type="ORF">SAMN04487911_1454</name>
</gene>
<evidence type="ECO:0000259" key="3">
    <source>
        <dbReference type="Pfam" id="PF02371"/>
    </source>
</evidence>
<evidence type="ECO:0000259" key="2">
    <source>
        <dbReference type="Pfam" id="PF01548"/>
    </source>
</evidence>
<dbReference type="GO" id="GO:0003677">
    <property type="term" value="F:DNA binding"/>
    <property type="evidence" value="ECO:0007669"/>
    <property type="project" value="InterPro"/>
</dbReference>
<keyword evidence="1" id="KW-0175">Coiled coil</keyword>
<dbReference type="InterPro" id="IPR002525">
    <property type="entry name" value="Transp_IS110-like_N"/>
</dbReference>
<dbReference type="PANTHER" id="PTHR33055:SF3">
    <property type="entry name" value="PUTATIVE TRANSPOSASE FOR IS117-RELATED"/>
    <property type="match status" value="1"/>
</dbReference>
<name>A0A1M6MNN4_9FLAO</name>
<proteinExistence type="predicted"/>
<dbReference type="OrthoDB" id="964423at2"/>